<evidence type="ECO:0000313" key="3">
    <source>
        <dbReference type="Proteomes" id="UP001107558"/>
    </source>
</evidence>
<dbReference type="EMBL" id="JADBJN010000004">
    <property type="protein sequence ID" value="KAG5668215.1"/>
    <property type="molecule type" value="Genomic_DNA"/>
</dbReference>
<protein>
    <recommendedName>
        <fullName evidence="1">F-box domain-containing protein</fullName>
    </recommendedName>
</protein>
<keyword evidence="3" id="KW-1185">Reference proteome</keyword>
<comment type="caution">
    <text evidence="2">The sequence shown here is derived from an EMBL/GenBank/DDBJ whole genome shotgun (WGS) entry which is preliminary data.</text>
</comment>
<evidence type="ECO:0000313" key="2">
    <source>
        <dbReference type="EMBL" id="KAG5668215.1"/>
    </source>
</evidence>
<sequence length="418" mass="49192">MEFIELPEEILIEIFGYLKNEDLWNILRASRRCAEIFSTSSRLVNIFQLFIDDKTINLYQRIEIYPEIRLKNIVIKYLNLFDSNQLQNITKIIENYKSSILNLSICDTAFNSSEDFNKILKNLTNLENLKIHRIYIKNFDSNIKILLKSLRSISIELRFPAETRNLLDIFKNNKTIQQVELNNSLILSYFDDFLISLPNLKHLILNGIGTVDYFNRSNLPIKLEKLEAFSLGFYSRNERPRIEILKSQKGFLKELKLENLPSDNDGGKVLKFLMENMNLENFQCGANQLIVNSKKQKIEEIEFKNDQICAGLEMMRHFESIKKLKFIIEQAETNVDLFLNIPTNIFDNLRDLEIVDKTYNGLKFWSYIEFIRNCRNIKNLKIYAKNINGNNKRLTEILPSVNCIKKFQFIDDCLIQSC</sequence>
<evidence type="ECO:0000259" key="1">
    <source>
        <dbReference type="PROSITE" id="PS50181"/>
    </source>
</evidence>
<proteinExistence type="predicted"/>
<dbReference type="AlphaFoldDB" id="A0A9J6BF27"/>
<name>A0A9J6BF27_POLVA</name>
<dbReference type="Proteomes" id="UP001107558">
    <property type="component" value="Chromosome 4"/>
</dbReference>
<dbReference type="PROSITE" id="PS50181">
    <property type="entry name" value="FBOX"/>
    <property type="match status" value="1"/>
</dbReference>
<dbReference type="Gene3D" id="3.80.10.10">
    <property type="entry name" value="Ribonuclease Inhibitor"/>
    <property type="match status" value="1"/>
</dbReference>
<dbReference type="SUPFAM" id="SSF52047">
    <property type="entry name" value="RNI-like"/>
    <property type="match status" value="1"/>
</dbReference>
<accession>A0A9J6BF27</accession>
<feature type="domain" description="F-box" evidence="1">
    <location>
        <begin position="1"/>
        <end position="46"/>
    </location>
</feature>
<dbReference type="InterPro" id="IPR001810">
    <property type="entry name" value="F-box_dom"/>
</dbReference>
<dbReference type="InterPro" id="IPR036047">
    <property type="entry name" value="F-box-like_dom_sf"/>
</dbReference>
<organism evidence="2 3">
    <name type="scientific">Polypedilum vanderplanki</name>
    <name type="common">Sleeping chironomid midge</name>
    <dbReference type="NCBI Taxonomy" id="319348"/>
    <lineage>
        <taxon>Eukaryota</taxon>
        <taxon>Metazoa</taxon>
        <taxon>Ecdysozoa</taxon>
        <taxon>Arthropoda</taxon>
        <taxon>Hexapoda</taxon>
        <taxon>Insecta</taxon>
        <taxon>Pterygota</taxon>
        <taxon>Neoptera</taxon>
        <taxon>Endopterygota</taxon>
        <taxon>Diptera</taxon>
        <taxon>Nematocera</taxon>
        <taxon>Chironomoidea</taxon>
        <taxon>Chironomidae</taxon>
        <taxon>Chironominae</taxon>
        <taxon>Polypedilum</taxon>
        <taxon>Polypedilum</taxon>
    </lineage>
</organism>
<dbReference type="CDD" id="cd09917">
    <property type="entry name" value="F-box_SF"/>
    <property type="match status" value="1"/>
</dbReference>
<dbReference type="Pfam" id="PF12937">
    <property type="entry name" value="F-box-like"/>
    <property type="match status" value="1"/>
</dbReference>
<dbReference type="InterPro" id="IPR032675">
    <property type="entry name" value="LRR_dom_sf"/>
</dbReference>
<reference evidence="2" key="1">
    <citation type="submission" date="2021-03" db="EMBL/GenBank/DDBJ databases">
        <title>Chromosome level genome of the anhydrobiotic midge Polypedilum vanderplanki.</title>
        <authorList>
            <person name="Yoshida Y."/>
            <person name="Kikawada T."/>
            <person name="Gusev O."/>
        </authorList>
    </citation>
    <scope>NUCLEOTIDE SEQUENCE</scope>
    <source>
        <strain evidence="2">NIAS01</strain>
        <tissue evidence="2">Whole body or cell culture</tissue>
    </source>
</reference>
<gene>
    <name evidence="2" type="ORF">PVAND_016163</name>
</gene>
<dbReference type="SUPFAM" id="SSF81383">
    <property type="entry name" value="F-box domain"/>
    <property type="match status" value="1"/>
</dbReference>